<evidence type="ECO:0000313" key="2">
    <source>
        <dbReference type="Proteomes" id="UP000675881"/>
    </source>
</evidence>
<protein>
    <submittedName>
        <fullName evidence="1">(salmon louse) hypothetical protein</fullName>
    </submittedName>
</protein>
<organism evidence="1 2">
    <name type="scientific">Lepeophtheirus salmonis</name>
    <name type="common">Salmon louse</name>
    <name type="synonym">Caligus salmonis</name>
    <dbReference type="NCBI Taxonomy" id="72036"/>
    <lineage>
        <taxon>Eukaryota</taxon>
        <taxon>Metazoa</taxon>
        <taxon>Ecdysozoa</taxon>
        <taxon>Arthropoda</taxon>
        <taxon>Crustacea</taxon>
        <taxon>Multicrustacea</taxon>
        <taxon>Hexanauplia</taxon>
        <taxon>Copepoda</taxon>
        <taxon>Siphonostomatoida</taxon>
        <taxon>Caligidae</taxon>
        <taxon>Lepeophtheirus</taxon>
    </lineage>
</organism>
<evidence type="ECO:0000313" key="1">
    <source>
        <dbReference type="EMBL" id="CAF2822315.1"/>
    </source>
</evidence>
<dbReference type="EMBL" id="HG994592">
    <property type="protein sequence ID" value="CAF2822315.1"/>
    <property type="molecule type" value="Genomic_DNA"/>
</dbReference>
<reference evidence="1" key="1">
    <citation type="submission" date="2021-02" db="EMBL/GenBank/DDBJ databases">
        <authorList>
            <person name="Bekaert M."/>
        </authorList>
    </citation>
    <scope>NUCLEOTIDE SEQUENCE</scope>
    <source>
        <strain evidence="1">IoA-00</strain>
    </source>
</reference>
<keyword evidence="2" id="KW-1185">Reference proteome</keyword>
<dbReference type="Proteomes" id="UP000675881">
    <property type="component" value="Chromosome 13"/>
</dbReference>
<gene>
    <name evidence="1" type="ORF">LSAA_4480</name>
</gene>
<sequence>MYDKVRGFLKKAELWRGVYPHGNFTCFPHVDYFLSYVDVNRAPANSIIVGHLTNLIPDFHSYFPDLEKKSAQLDWVRDPFLLSETNRSKLPITDQEELLQVSSDRGL</sequence>
<name>A0A7R8CKP6_LEPSM</name>
<accession>A0A7R8CKP6</accession>
<proteinExistence type="predicted"/>
<dbReference type="AlphaFoldDB" id="A0A7R8CKP6"/>